<dbReference type="Proteomes" id="UP000199071">
    <property type="component" value="Unassembled WGS sequence"/>
</dbReference>
<dbReference type="RefSeq" id="WP_090875793.1">
    <property type="nucleotide sequence ID" value="NZ_FMXQ01000003.1"/>
</dbReference>
<dbReference type="AlphaFoldDB" id="A0A1G6BID9"/>
<organism evidence="2 3">
    <name type="scientific">Bauldia litoralis</name>
    <dbReference type="NCBI Taxonomy" id="665467"/>
    <lineage>
        <taxon>Bacteria</taxon>
        <taxon>Pseudomonadati</taxon>
        <taxon>Pseudomonadota</taxon>
        <taxon>Alphaproteobacteria</taxon>
        <taxon>Hyphomicrobiales</taxon>
        <taxon>Kaistiaceae</taxon>
        <taxon>Bauldia</taxon>
    </lineage>
</organism>
<proteinExistence type="predicted"/>
<dbReference type="InterPro" id="IPR037401">
    <property type="entry name" value="SnoaL-like"/>
</dbReference>
<name>A0A1G6BID9_9HYPH</name>
<dbReference type="OrthoDB" id="7843359at2"/>
<sequence>MTLRTAQIETAIHDIHDFFTDWVGGRCPGDAETFQRNALERISDDLVAIFPAGRRFGKEDFKGYMSSIYGSNPDFRIKIRDIRVNHVNSSMAVVNYQEWQKAAKDSDEPNNGRITTMVLGEKSSGGIEILQVHETWLPQEVVAAGDFHF</sequence>
<protein>
    <recommendedName>
        <fullName evidence="1">SnoaL-like domain-containing protein</fullName>
    </recommendedName>
</protein>
<evidence type="ECO:0000259" key="1">
    <source>
        <dbReference type="Pfam" id="PF13474"/>
    </source>
</evidence>
<dbReference type="InterPro" id="IPR032710">
    <property type="entry name" value="NTF2-like_dom_sf"/>
</dbReference>
<evidence type="ECO:0000313" key="2">
    <source>
        <dbReference type="EMBL" id="SDB20364.1"/>
    </source>
</evidence>
<dbReference type="Gene3D" id="3.10.450.50">
    <property type="match status" value="1"/>
</dbReference>
<dbReference type="SUPFAM" id="SSF54427">
    <property type="entry name" value="NTF2-like"/>
    <property type="match status" value="1"/>
</dbReference>
<reference evidence="2 3" key="1">
    <citation type="submission" date="2016-10" db="EMBL/GenBank/DDBJ databases">
        <authorList>
            <person name="de Groot N.N."/>
        </authorList>
    </citation>
    <scope>NUCLEOTIDE SEQUENCE [LARGE SCALE GENOMIC DNA]</scope>
    <source>
        <strain evidence="2 3">ATCC 35022</strain>
    </source>
</reference>
<dbReference type="STRING" id="665467.SAMN02982931_01488"/>
<accession>A0A1G6BID9</accession>
<gene>
    <name evidence="2" type="ORF">SAMN02982931_01488</name>
</gene>
<dbReference type="EMBL" id="FMXQ01000003">
    <property type="protein sequence ID" value="SDB20364.1"/>
    <property type="molecule type" value="Genomic_DNA"/>
</dbReference>
<keyword evidence="3" id="KW-1185">Reference proteome</keyword>
<evidence type="ECO:0000313" key="3">
    <source>
        <dbReference type="Proteomes" id="UP000199071"/>
    </source>
</evidence>
<feature type="domain" description="SnoaL-like" evidence="1">
    <location>
        <begin position="41"/>
        <end position="133"/>
    </location>
</feature>
<dbReference type="Pfam" id="PF13474">
    <property type="entry name" value="SnoaL_3"/>
    <property type="match status" value="1"/>
</dbReference>